<gene>
    <name evidence="9" type="ORF">KYC_10076</name>
</gene>
<dbReference type="InterPro" id="IPR019734">
    <property type="entry name" value="TPR_rpt"/>
</dbReference>
<evidence type="ECO:0000256" key="5">
    <source>
        <dbReference type="PROSITE-ProRule" id="PRU00339"/>
    </source>
</evidence>
<evidence type="ECO:0000256" key="6">
    <source>
        <dbReference type="SAM" id="MobiDB-lite"/>
    </source>
</evidence>
<dbReference type="InterPro" id="IPR056413">
    <property type="entry name" value="TPR_CcmH_CycH"/>
</dbReference>
<feature type="domain" description="Cytochrome c-type biogenesis protein H Ig-like" evidence="7">
    <location>
        <begin position="327"/>
        <end position="424"/>
    </location>
</feature>
<dbReference type="NCBIfam" id="TIGR03142">
    <property type="entry name" value="cytochro_ccmI"/>
    <property type="match status" value="1"/>
</dbReference>
<feature type="region of interest" description="Disordered" evidence="6">
    <location>
        <begin position="292"/>
        <end position="325"/>
    </location>
</feature>
<dbReference type="Pfam" id="PF23914">
    <property type="entry name" value="TPR_CcmH_CycH"/>
    <property type="match status" value="1"/>
</dbReference>
<dbReference type="STRING" id="477184.KYC_10076"/>
<dbReference type="EMBL" id="AGUF01000040">
    <property type="protein sequence ID" value="EHK66486.1"/>
    <property type="molecule type" value="Genomic_DNA"/>
</dbReference>
<dbReference type="Proteomes" id="UP000003113">
    <property type="component" value="Unassembled WGS sequence"/>
</dbReference>
<dbReference type="InterPro" id="IPR051263">
    <property type="entry name" value="C-type_cytochrome_biogenesis"/>
</dbReference>
<feature type="compositionally biased region" description="Low complexity" evidence="6">
    <location>
        <begin position="292"/>
        <end position="319"/>
    </location>
</feature>
<name>H0F5H2_9BURK</name>
<comment type="caution">
    <text evidence="9">The sequence shown here is derived from an EMBL/GenBank/DDBJ whole genome shotgun (WGS) entry which is preliminary data.</text>
</comment>
<proteinExistence type="predicted"/>
<organism evidence="9 10">
    <name type="scientific">Achromobacter arsenitoxydans SY8</name>
    <dbReference type="NCBI Taxonomy" id="477184"/>
    <lineage>
        <taxon>Bacteria</taxon>
        <taxon>Pseudomonadati</taxon>
        <taxon>Pseudomonadota</taxon>
        <taxon>Betaproteobacteria</taxon>
        <taxon>Burkholderiales</taxon>
        <taxon>Alcaligenaceae</taxon>
        <taxon>Achromobacter</taxon>
    </lineage>
</organism>
<keyword evidence="2" id="KW-0677">Repeat</keyword>
<keyword evidence="3" id="KW-0201">Cytochrome c-type biogenesis</keyword>
<dbReference type="PANTHER" id="PTHR47870:SF4">
    <property type="entry name" value="CYTOCHROME C-TYPE BIOGENESIS PROTEIN CYCH"/>
    <property type="match status" value="1"/>
</dbReference>
<dbReference type="RefSeq" id="WP_008161559.1">
    <property type="nucleotide sequence ID" value="NZ_AGUF01000040.1"/>
</dbReference>
<dbReference type="InterPro" id="IPR056412">
    <property type="entry name" value="Ig_CycH"/>
</dbReference>
<keyword evidence="10" id="KW-1185">Reference proteome</keyword>
<protein>
    <submittedName>
        <fullName evidence="9">Cytochrome C-type biogenesis protein</fullName>
    </submittedName>
</protein>
<sequence>MTTLWLAVVALLLATLFCLIPPLLRRTPAAEGDTDASVRAFYLAQREQLRRDLAGGALSAEAHARAEEELQRDLLQDLALRRARGAPAGGQRAGIAAACLLSIAIPVGAVLLYGQLGNPRAAADLTMAPAAEPHAADTGGDMALAVNALAQRLRAAPDDPDGWYMLARSYETLGRFNDAVAAYQQVLRLVPGQPAVLADLADALLSAKQGEPDEASIAAVAQALDAQPDQPKALALAGMMALRRGDPGDALVHWERLRTLLPPDSEAARQIQTNIAQARAMASGAPVAESAAAGSQTAGLPGTGAPAAGSPTASGASAPPSSPARITGRARIAEALRAKVQPDDTVFILARPAEGSRMPVAILRLRVADLPRDFVLDDSTSMSPQATLSGAGKVQVEIRVSRSGGAAAQPGDLNGLLPGVGVHAEGLDLVADTVLP</sequence>
<evidence type="ECO:0000256" key="4">
    <source>
        <dbReference type="ARBA" id="ARBA00022803"/>
    </source>
</evidence>
<dbReference type="InterPro" id="IPR011990">
    <property type="entry name" value="TPR-like_helical_dom_sf"/>
</dbReference>
<dbReference type="PATRIC" id="fig|477184.5.peg.1998"/>
<evidence type="ECO:0000313" key="9">
    <source>
        <dbReference type="EMBL" id="EHK66486.1"/>
    </source>
</evidence>
<evidence type="ECO:0000256" key="1">
    <source>
        <dbReference type="ARBA" id="ARBA00004196"/>
    </source>
</evidence>
<evidence type="ECO:0000259" key="8">
    <source>
        <dbReference type="Pfam" id="PF23914"/>
    </source>
</evidence>
<dbReference type="Gene3D" id="1.25.40.10">
    <property type="entry name" value="Tetratricopeptide repeat domain"/>
    <property type="match status" value="1"/>
</dbReference>
<dbReference type="InterPro" id="IPR017560">
    <property type="entry name" value="Cyt_c_biogenesis_CcmI"/>
</dbReference>
<reference evidence="9 10" key="1">
    <citation type="journal article" date="2012" name="J. Bacteriol.">
        <title>Genome sequence of the highly efficient arsenite-oxidizing bacterium Achromobacter arsenitoxydans SY8.</title>
        <authorList>
            <person name="Li X."/>
            <person name="Hu Y."/>
            <person name="Gong J."/>
            <person name="Lin Y."/>
            <person name="Johnstone L."/>
            <person name="Rensing C."/>
            <person name="Wang G."/>
        </authorList>
    </citation>
    <scope>NUCLEOTIDE SEQUENCE [LARGE SCALE GENOMIC DNA]</scope>
    <source>
        <strain evidence="9 10">SY8</strain>
    </source>
</reference>
<feature type="domain" description="Cytochrome c-type biogenesis protein H TPR" evidence="8">
    <location>
        <begin position="140"/>
        <end position="266"/>
    </location>
</feature>
<dbReference type="Pfam" id="PF23892">
    <property type="entry name" value="Ig_CycH"/>
    <property type="match status" value="1"/>
</dbReference>
<dbReference type="eggNOG" id="COG4235">
    <property type="taxonomic scope" value="Bacteria"/>
</dbReference>
<evidence type="ECO:0000256" key="2">
    <source>
        <dbReference type="ARBA" id="ARBA00022737"/>
    </source>
</evidence>
<dbReference type="OrthoDB" id="9776053at2"/>
<dbReference type="PROSITE" id="PS50005">
    <property type="entry name" value="TPR"/>
    <property type="match status" value="1"/>
</dbReference>
<dbReference type="GO" id="GO:0030313">
    <property type="term" value="C:cell envelope"/>
    <property type="evidence" value="ECO:0007669"/>
    <property type="project" value="UniProtKB-SubCell"/>
</dbReference>
<dbReference type="SUPFAM" id="SSF48452">
    <property type="entry name" value="TPR-like"/>
    <property type="match status" value="1"/>
</dbReference>
<keyword evidence="4 5" id="KW-0802">TPR repeat</keyword>
<comment type="subcellular location">
    <subcellularLocation>
        <location evidence="1">Cell envelope</location>
    </subcellularLocation>
</comment>
<evidence type="ECO:0000256" key="3">
    <source>
        <dbReference type="ARBA" id="ARBA00022748"/>
    </source>
</evidence>
<dbReference type="GO" id="GO:0017004">
    <property type="term" value="P:cytochrome complex assembly"/>
    <property type="evidence" value="ECO:0007669"/>
    <property type="project" value="UniProtKB-KW"/>
</dbReference>
<feature type="repeat" description="TPR" evidence="5">
    <location>
        <begin position="160"/>
        <end position="193"/>
    </location>
</feature>
<dbReference type="SMART" id="SM00028">
    <property type="entry name" value="TPR"/>
    <property type="match status" value="2"/>
</dbReference>
<dbReference type="AlphaFoldDB" id="H0F5H2"/>
<evidence type="ECO:0000259" key="7">
    <source>
        <dbReference type="Pfam" id="PF23892"/>
    </source>
</evidence>
<dbReference type="GO" id="GO:0005886">
    <property type="term" value="C:plasma membrane"/>
    <property type="evidence" value="ECO:0007669"/>
    <property type="project" value="TreeGrafter"/>
</dbReference>
<accession>H0F5H2</accession>
<evidence type="ECO:0000313" key="10">
    <source>
        <dbReference type="Proteomes" id="UP000003113"/>
    </source>
</evidence>
<dbReference type="PANTHER" id="PTHR47870">
    <property type="entry name" value="CYTOCHROME C-TYPE BIOGENESIS PROTEIN CCMH"/>
    <property type="match status" value="1"/>
</dbReference>